<keyword evidence="3" id="KW-1185">Reference proteome</keyword>
<evidence type="ECO:0000313" key="3">
    <source>
        <dbReference type="Proteomes" id="UP000584663"/>
    </source>
</evidence>
<name>A0AA41A2N4_9SPHN</name>
<comment type="caution">
    <text evidence="2">The sequence shown here is derived from an EMBL/GenBank/DDBJ whole genome shotgun (WGS) entry which is preliminary data.</text>
</comment>
<dbReference type="Proteomes" id="UP000704529">
    <property type="component" value="Unassembled WGS sequence"/>
</dbReference>
<dbReference type="RefSeq" id="WP_184104322.1">
    <property type="nucleotide sequence ID" value="NZ_JACHNX010000002.1"/>
</dbReference>
<dbReference type="EMBL" id="JAFHKU010000131">
    <property type="protein sequence ID" value="MBN3558945.1"/>
    <property type="molecule type" value="Genomic_DNA"/>
</dbReference>
<organism evidence="2 4">
    <name type="scientific">Sphingomonas yabuuchiae</name>
    <dbReference type="NCBI Taxonomy" id="172044"/>
    <lineage>
        <taxon>Bacteria</taxon>
        <taxon>Pseudomonadati</taxon>
        <taxon>Pseudomonadota</taxon>
        <taxon>Alphaproteobacteria</taxon>
        <taxon>Sphingomonadales</taxon>
        <taxon>Sphingomonadaceae</taxon>
        <taxon>Sphingomonas</taxon>
    </lineage>
</organism>
<evidence type="ECO:0000313" key="4">
    <source>
        <dbReference type="Proteomes" id="UP000704529"/>
    </source>
</evidence>
<dbReference type="AlphaFoldDB" id="A0AA41A2N4"/>
<protein>
    <submittedName>
        <fullName evidence="2">Heavy-metal-associated domain-containing protein</fullName>
    </submittedName>
</protein>
<reference evidence="1 3" key="1">
    <citation type="submission" date="2020-08" db="EMBL/GenBank/DDBJ databases">
        <title>Genomic Encyclopedia of Type Strains, Phase IV (KMG-IV): sequencing the most valuable type-strain genomes for metagenomic binning, comparative biology and taxonomic classification.</title>
        <authorList>
            <person name="Goeker M."/>
        </authorList>
    </citation>
    <scope>NUCLEOTIDE SEQUENCE [LARGE SCALE GENOMIC DNA]</scope>
    <source>
        <strain evidence="1 3">DSM 14562</strain>
    </source>
</reference>
<evidence type="ECO:0000313" key="1">
    <source>
        <dbReference type="EMBL" id="MBB4608628.1"/>
    </source>
</evidence>
<reference evidence="2" key="2">
    <citation type="submission" date="2021-01" db="EMBL/GenBank/DDBJ databases">
        <title>Genome Sequencing of Type Strains.</title>
        <authorList>
            <person name="Lemaire J.F."/>
            <person name="Inderbitzin P."/>
            <person name="Collins S.B."/>
            <person name="Wespe N."/>
            <person name="Knight-Connoni V."/>
        </authorList>
    </citation>
    <scope>NUCLEOTIDE SEQUENCE</scope>
    <source>
        <strain evidence="2">DSM 14562</strain>
    </source>
</reference>
<accession>A0AA41A2N4</accession>
<proteinExistence type="predicted"/>
<dbReference type="EMBL" id="JACHNX010000002">
    <property type="protein sequence ID" value="MBB4608628.1"/>
    <property type="molecule type" value="Genomic_DNA"/>
</dbReference>
<sequence>MRLRLPSIMAGLAALAGLGIGGGAVLAQIEGQTRGVAPVDNGGSYEVTGVAVDVSGQTPEAARLGGWRIAQRKAWAILAQRLGRGGTAASDGLLDSLVSGIVVENEQIGPTRYVAKLGVLFDRVRAASVLGVSAYADRSPPMLVMPLQVSGGVSQMFEARTPWQQAWARFRTGNSTIDYIRPSGTGAEPLLMNAGQIGRRPRGWWRSILDQYGASDILIPVVHLYRQWPGGPVIGVFEARHGPDNSLLGTITLRVGSTDGLSQLLDTGVARLDGLYQKALASGALHPDATLAPPPKPQAVVIDDTTPGEEPIAGLDATIASSPGAGIAVTLQYDAPTASAVANAESLIRGIPGVVRAGTTSLALGGVSIMAVTYDGDPDQLRRALEQRGLQVSGSGTTLRIRRAPQVPAPVPPADTVITG</sequence>
<dbReference type="Proteomes" id="UP000584663">
    <property type="component" value="Unassembled WGS sequence"/>
</dbReference>
<evidence type="ECO:0000313" key="2">
    <source>
        <dbReference type="EMBL" id="MBN3558945.1"/>
    </source>
</evidence>
<gene>
    <name evidence="1" type="ORF">GGQ89_000830</name>
    <name evidence="2" type="ORF">JYA60_11985</name>
</gene>